<dbReference type="PANTHER" id="PTHR31336:SF3">
    <property type="entry name" value="PROTEIN LIN-37 HOMOLOG"/>
    <property type="match status" value="1"/>
</dbReference>
<evidence type="ECO:0000313" key="3">
    <source>
        <dbReference type="Proteomes" id="UP000275408"/>
    </source>
</evidence>
<dbReference type="STRING" id="46731.A0A3M6TRC0"/>
<proteinExistence type="predicted"/>
<organism evidence="2 3">
    <name type="scientific">Pocillopora damicornis</name>
    <name type="common">Cauliflower coral</name>
    <name type="synonym">Millepora damicornis</name>
    <dbReference type="NCBI Taxonomy" id="46731"/>
    <lineage>
        <taxon>Eukaryota</taxon>
        <taxon>Metazoa</taxon>
        <taxon>Cnidaria</taxon>
        <taxon>Anthozoa</taxon>
        <taxon>Hexacorallia</taxon>
        <taxon>Scleractinia</taxon>
        <taxon>Astrocoeniina</taxon>
        <taxon>Pocilloporidae</taxon>
        <taxon>Pocillopora</taxon>
    </lineage>
</organism>
<dbReference type="Proteomes" id="UP000275408">
    <property type="component" value="Unassembled WGS sequence"/>
</dbReference>
<reference evidence="2 3" key="1">
    <citation type="journal article" date="2018" name="Sci. Rep.">
        <title>Comparative analysis of the Pocillopora damicornis genome highlights role of immune system in coral evolution.</title>
        <authorList>
            <person name="Cunning R."/>
            <person name="Bay R.A."/>
            <person name="Gillette P."/>
            <person name="Baker A.C."/>
            <person name="Traylor-Knowles N."/>
        </authorList>
    </citation>
    <scope>NUCLEOTIDE SEQUENCE [LARGE SCALE GENOMIC DNA]</scope>
    <source>
        <strain evidence="2">RSMAS</strain>
        <tissue evidence="2">Whole animal</tissue>
    </source>
</reference>
<protein>
    <submittedName>
        <fullName evidence="2">Uncharacterized protein</fullName>
    </submittedName>
</protein>
<dbReference type="InterPro" id="IPR028226">
    <property type="entry name" value="LIN37"/>
</dbReference>
<dbReference type="PANTHER" id="PTHR31336">
    <property type="entry name" value="LIN37 HOMOLOG"/>
    <property type="match status" value="1"/>
</dbReference>
<sequence length="274" mass="31125">MAAKREETTSGVKSARVRLDVLLKDLIKKTEESGEGETSSTTGRCAYFSSLYNYLYLSDVYCQCCYSIFSFLVSCYATLAPNKEVVQIFNGCLGRKTPRKRRKKDVGYDDADGSSQNRIFVMKLFDRSVDFAQFNEDTTLYALARAWMQNKPYGTKPSDSQEGNQDGESPTSSQESVMSSLSHSNGDSDPKNVYSFPDPVKSIEDFKMNSTLSKGTLSLDIHYDIDKAPPVSDLKRNHMERWKKVKSNWKDSSFKRQACYAPSIKKIRELFEHQ</sequence>
<evidence type="ECO:0000256" key="1">
    <source>
        <dbReference type="SAM" id="MobiDB-lite"/>
    </source>
</evidence>
<dbReference type="GO" id="GO:0031523">
    <property type="term" value="C:Myb complex"/>
    <property type="evidence" value="ECO:0007669"/>
    <property type="project" value="TreeGrafter"/>
</dbReference>
<feature type="compositionally biased region" description="Polar residues" evidence="1">
    <location>
        <begin position="157"/>
        <end position="187"/>
    </location>
</feature>
<dbReference type="AlphaFoldDB" id="A0A3M6TRC0"/>
<dbReference type="OrthoDB" id="6287771at2759"/>
<dbReference type="Pfam" id="PF15306">
    <property type="entry name" value="LIN37"/>
    <property type="match status" value="1"/>
</dbReference>
<feature type="region of interest" description="Disordered" evidence="1">
    <location>
        <begin position="152"/>
        <end position="195"/>
    </location>
</feature>
<name>A0A3M6TRC0_POCDA</name>
<evidence type="ECO:0000313" key="2">
    <source>
        <dbReference type="EMBL" id="RMX43942.1"/>
    </source>
</evidence>
<accession>A0A3M6TRC0</accession>
<dbReference type="GO" id="GO:0017053">
    <property type="term" value="C:transcription repressor complex"/>
    <property type="evidence" value="ECO:0007669"/>
    <property type="project" value="InterPro"/>
</dbReference>
<keyword evidence="3" id="KW-1185">Reference proteome</keyword>
<dbReference type="EMBL" id="RCHS01003093">
    <property type="protein sequence ID" value="RMX43942.1"/>
    <property type="molecule type" value="Genomic_DNA"/>
</dbReference>
<comment type="caution">
    <text evidence="2">The sequence shown here is derived from an EMBL/GenBank/DDBJ whole genome shotgun (WGS) entry which is preliminary data.</text>
</comment>
<gene>
    <name evidence="2" type="ORF">pdam_00022347</name>
</gene>
<dbReference type="GO" id="GO:0000122">
    <property type="term" value="P:negative regulation of transcription by RNA polymerase II"/>
    <property type="evidence" value="ECO:0007669"/>
    <property type="project" value="TreeGrafter"/>
</dbReference>